<feature type="domain" description="Signal transduction histidine kinase dimerisation/phosphoacceptor" evidence="5">
    <location>
        <begin position="21"/>
        <end position="50"/>
    </location>
</feature>
<dbReference type="GO" id="GO:0000155">
    <property type="term" value="F:phosphorelay sensor kinase activity"/>
    <property type="evidence" value="ECO:0007669"/>
    <property type="project" value="InterPro"/>
</dbReference>
<protein>
    <recommendedName>
        <fullName evidence="2">histidine kinase</fullName>
        <ecNumber evidence="2">2.7.13.3</ecNumber>
    </recommendedName>
</protein>
<dbReference type="EMBL" id="CACRTF010000032">
    <property type="protein sequence ID" value="VYT57518.1"/>
    <property type="molecule type" value="Genomic_DNA"/>
</dbReference>
<evidence type="ECO:0000256" key="1">
    <source>
        <dbReference type="ARBA" id="ARBA00000085"/>
    </source>
</evidence>
<dbReference type="AlphaFoldDB" id="A0A6N2XWG6"/>
<dbReference type="EC" id="2.7.13.3" evidence="2"/>
<keyword evidence="3 6" id="KW-0808">Transferase</keyword>
<evidence type="ECO:0000256" key="4">
    <source>
        <dbReference type="ARBA" id="ARBA00022777"/>
    </source>
</evidence>
<sequence length="91" mass="10470">MMAREQELQDALLLAQKANSAKKEFLSRISHEIRTPMNAIIGMTTIAGAHLEERSRKKSKKETARFFWSRDRLERIDIGQKTSGMQAGYFL</sequence>
<evidence type="ECO:0000313" key="6">
    <source>
        <dbReference type="EMBL" id="VYT57518.1"/>
    </source>
</evidence>
<dbReference type="Pfam" id="PF00512">
    <property type="entry name" value="HisKA"/>
    <property type="match status" value="1"/>
</dbReference>
<gene>
    <name evidence="6" type="primary">pdhS</name>
    <name evidence="6" type="ORF">CBLFYP116_00580</name>
</gene>
<dbReference type="InterPro" id="IPR036097">
    <property type="entry name" value="HisK_dim/P_sf"/>
</dbReference>
<dbReference type="CDD" id="cd00082">
    <property type="entry name" value="HisKA"/>
    <property type="match status" value="1"/>
</dbReference>
<comment type="catalytic activity">
    <reaction evidence="1">
        <text>ATP + protein L-histidine = ADP + protein N-phospho-L-histidine.</text>
        <dbReference type="EC" id="2.7.13.3"/>
    </reaction>
</comment>
<dbReference type="SUPFAM" id="SSF47384">
    <property type="entry name" value="Homodimeric domain of signal transducing histidine kinase"/>
    <property type="match status" value="1"/>
</dbReference>
<evidence type="ECO:0000256" key="2">
    <source>
        <dbReference type="ARBA" id="ARBA00012438"/>
    </source>
</evidence>
<dbReference type="Gene3D" id="1.10.287.130">
    <property type="match status" value="1"/>
</dbReference>
<dbReference type="PANTHER" id="PTHR43047">
    <property type="entry name" value="TWO-COMPONENT HISTIDINE PROTEIN KINASE"/>
    <property type="match status" value="1"/>
</dbReference>
<organism evidence="6">
    <name type="scientific">Enterocloster bolteae</name>
    <dbReference type="NCBI Taxonomy" id="208479"/>
    <lineage>
        <taxon>Bacteria</taxon>
        <taxon>Bacillati</taxon>
        <taxon>Bacillota</taxon>
        <taxon>Clostridia</taxon>
        <taxon>Lachnospirales</taxon>
        <taxon>Lachnospiraceae</taxon>
        <taxon>Enterocloster</taxon>
    </lineage>
</organism>
<name>A0A6N2XWG6_9FIRM</name>
<evidence type="ECO:0000259" key="5">
    <source>
        <dbReference type="Pfam" id="PF00512"/>
    </source>
</evidence>
<proteinExistence type="predicted"/>
<evidence type="ECO:0000256" key="3">
    <source>
        <dbReference type="ARBA" id="ARBA00022679"/>
    </source>
</evidence>
<reference evidence="6" key="1">
    <citation type="submission" date="2019-11" db="EMBL/GenBank/DDBJ databases">
        <authorList>
            <person name="Feng L."/>
        </authorList>
    </citation>
    <scope>NUCLEOTIDE SEQUENCE</scope>
    <source>
        <strain evidence="6">CbolteaeLFYP116</strain>
    </source>
</reference>
<accession>A0A6N2XWG6</accession>
<dbReference type="InterPro" id="IPR003661">
    <property type="entry name" value="HisK_dim/P_dom"/>
</dbReference>
<keyword evidence="4 6" id="KW-0418">Kinase</keyword>